<name>A0A2U1IVT9_SMIAN</name>
<keyword evidence="2" id="KW-1185">Reference proteome</keyword>
<comment type="caution">
    <text evidence="1">The sequence shown here is derived from an EMBL/GenBank/DDBJ whole genome shotgun (WGS) entry which is preliminary data.</text>
</comment>
<proteinExistence type="predicted"/>
<feature type="non-terminal residue" evidence="1">
    <location>
        <position position="129"/>
    </location>
</feature>
<protein>
    <recommendedName>
        <fullName evidence="3">BED-type domain-containing protein</fullName>
    </recommendedName>
</protein>
<evidence type="ECO:0008006" key="3">
    <source>
        <dbReference type="Google" id="ProtNLM"/>
    </source>
</evidence>
<evidence type="ECO:0000313" key="1">
    <source>
        <dbReference type="EMBL" id="PVZ96926.1"/>
    </source>
</evidence>
<sequence>MDKTLETKYHILAFFSSPENDKYKCYLCQKDSKFLTQKKGSGYTNLTTHLNKGHPGFKELYLQVYSEEPPVEGKPSFFSYSSKIVNIYDWISLVTKCKLPISHCENPDFLNHTHLEGISIKTLTKYMNK</sequence>
<gene>
    <name evidence="1" type="ORF">BB558_007145</name>
</gene>
<evidence type="ECO:0000313" key="2">
    <source>
        <dbReference type="Proteomes" id="UP000245591"/>
    </source>
</evidence>
<organism evidence="1 2">
    <name type="scientific">Smittium angustum</name>
    <dbReference type="NCBI Taxonomy" id="133377"/>
    <lineage>
        <taxon>Eukaryota</taxon>
        <taxon>Fungi</taxon>
        <taxon>Fungi incertae sedis</taxon>
        <taxon>Zoopagomycota</taxon>
        <taxon>Kickxellomycotina</taxon>
        <taxon>Harpellomycetes</taxon>
        <taxon>Harpellales</taxon>
        <taxon>Legeriomycetaceae</taxon>
        <taxon>Smittium</taxon>
    </lineage>
</organism>
<dbReference type="EMBL" id="MBFU01001077">
    <property type="protein sequence ID" value="PVZ96926.1"/>
    <property type="molecule type" value="Genomic_DNA"/>
</dbReference>
<accession>A0A2U1IVT9</accession>
<dbReference type="Proteomes" id="UP000245591">
    <property type="component" value="Unassembled WGS sequence"/>
</dbReference>
<dbReference type="AlphaFoldDB" id="A0A2U1IVT9"/>
<reference evidence="1 2" key="1">
    <citation type="journal article" date="2018" name="MBio">
        <title>Comparative Genomics Reveals the Core Gene Toolbox for the Fungus-Insect Symbiosis.</title>
        <authorList>
            <person name="Wang Y."/>
            <person name="Stata M."/>
            <person name="Wang W."/>
            <person name="Stajich J.E."/>
            <person name="White M.M."/>
            <person name="Moncalvo J.M."/>
        </authorList>
    </citation>
    <scope>NUCLEOTIDE SEQUENCE [LARGE SCALE GENOMIC DNA]</scope>
    <source>
        <strain evidence="1 2">AUS-126-30</strain>
    </source>
</reference>